<feature type="repeat" description="ANK" evidence="2">
    <location>
        <begin position="597"/>
        <end position="623"/>
    </location>
</feature>
<dbReference type="SUPFAM" id="SSF52540">
    <property type="entry name" value="P-loop containing nucleoside triphosphate hydrolases"/>
    <property type="match status" value="1"/>
</dbReference>
<evidence type="ECO:0000256" key="1">
    <source>
        <dbReference type="ARBA" id="ARBA00022737"/>
    </source>
</evidence>
<dbReference type="PROSITE" id="PS50088">
    <property type="entry name" value="ANK_REPEAT"/>
    <property type="match status" value="1"/>
</dbReference>
<organism evidence="4 5">
    <name type="scientific">Ephemerocybe angulata</name>
    <dbReference type="NCBI Taxonomy" id="980116"/>
    <lineage>
        <taxon>Eukaryota</taxon>
        <taxon>Fungi</taxon>
        <taxon>Dikarya</taxon>
        <taxon>Basidiomycota</taxon>
        <taxon>Agaricomycotina</taxon>
        <taxon>Agaricomycetes</taxon>
        <taxon>Agaricomycetidae</taxon>
        <taxon>Agaricales</taxon>
        <taxon>Agaricineae</taxon>
        <taxon>Psathyrellaceae</taxon>
        <taxon>Ephemerocybe</taxon>
    </lineage>
</organism>
<protein>
    <recommendedName>
        <fullName evidence="3">Nephrocystin 3-like N-terminal domain-containing protein</fullName>
    </recommendedName>
</protein>
<accession>A0A8H6I9L8</accession>
<dbReference type="Gene3D" id="3.40.50.300">
    <property type="entry name" value="P-loop containing nucleotide triphosphate hydrolases"/>
    <property type="match status" value="1"/>
</dbReference>
<proteinExistence type="predicted"/>
<dbReference type="PROSITE" id="PS50297">
    <property type="entry name" value="ANK_REP_REGION"/>
    <property type="match status" value="1"/>
</dbReference>
<keyword evidence="1" id="KW-0677">Repeat</keyword>
<dbReference type="Pfam" id="PF24883">
    <property type="entry name" value="NPHP3_N"/>
    <property type="match status" value="1"/>
</dbReference>
<reference evidence="4 5" key="1">
    <citation type="submission" date="2020-07" db="EMBL/GenBank/DDBJ databases">
        <title>Comparative genomics of pyrophilous fungi reveals a link between fire events and developmental genes.</title>
        <authorList>
            <consortium name="DOE Joint Genome Institute"/>
            <person name="Steindorff A.S."/>
            <person name="Carver A."/>
            <person name="Calhoun S."/>
            <person name="Stillman K."/>
            <person name="Liu H."/>
            <person name="Lipzen A."/>
            <person name="Pangilinan J."/>
            <person name="Labutti K."/>
            <person name="Bruns T.D."/>
            <person name="Grigoriev I.V."/>
        </authorList>
    </citation>
    <scope>NUCLEOTIDE SEQUENCE [LARGE SCALE GENOMIC DNA]</scope>
    <source>
        <strain evidence="4 5">CBS 144469</strain>
    </source>
</reference>
<keyword evidence="2" id="KW-0040">ANK repeat</keyword>
<dbReference type="EMBL" id="JACGCI010000009">
    <property type="protein sequence ID" value="KAF6761475.1"/>
    <property type="molecule type" value="Genomic_DNA"/>
</dbReference>
<evidence type="ECO:0000313" key="5">
    <source>
        <dbReference type="Proteomes" id="UP000521943"/>
    </source>
</evidence>
<evidence type="ECO:0000259" key="3">
    <source>
        <dbReference type="Pfam" id="PF24883"/>
    </source>
</evidence>
<dbReference type="SMART" id="SM00248">
    <property type="entry name" value="ANK"/>
    <property type="match status" value="8"/>
</dbReference>
<name>A0A8H6I9L8_9AGAR</name>
<dbReference type="InterPro" id="IPR036770">
    <property type="entry name" value="Ankyrin_rpt-contain_sf"/>
</dbReference>
<feature type="domain" description="Nephrocystin 3-like N-terminal" evidence="3">
    <location>
        <begin position="73"/>
        <end position="230"/>
    </location>
</feature>
<dbReference type="PANTHER" id="PTHR10039:SF16">
    <property type="entry name" value="GPI INOSITOL-DEACYLASE"/>
    <property type="match status" value="1"/>
</dbReference>
<dbReference type="OrthoDB" id="7464126at2759"/>
<keyword evidence="5" id="KW-1185">Reference proteome</keyword>
<evidence type="ECO:0000256" key="2">
    <source>
        <dbReference type="PROSITE-ProRule" id="PRU00023"/>
    </source>
</evidence>
<dbReference type="PANTHER" id="PTHR10039">
    <property type="entry name" value="AMELOGENIN"/>
    <property type="match status" value="1"/>
</dbReference>
<dbReference type="InterPro" id="IPR027417">
    <property type="entry name" value="P-loop_NTPase"/>
</dbReference>
<dbReference type="Gene3D" id="1.25.40.20">
    <property type="entry name" value="Ankyrin repeat-containing domain"/>
    <property type="match status" value="2"/>
</dbReference>
<sequence>METHGSSGPRFLPGASHFTAGTLSIINAGRDIVISKGPTRKDENVTREEILSWLDGSNFRAIHRVALSTRMNGTGTWFLETFEFGELVKGKGVIVWGTGLPGSGKTILASISVEYLEDEFSGRHDIAIVYAYLRFSDHPKLRDIIAGLLGQLVKGHEAVFAHMKPIYCRYKEAGDDLMGSDAIELFREIVELLSKVFVVIDGLDEVDDHVKEGLLSALASIRVNLLITSRPLDLFTCHTPNAFQVSIQARTEDIEIYVKTRIGQSARLKAILRGNENLVCELTERIKLKSQGMFLLARLQLEAVMQRSKSIASLFTILEGLPTGVDEMYRDTLKRINAQPGDDVSIAHRVFVWLTYSFGPLSVEDLLQALATSSDNLIFVPDDLIPIALILSMCGGLVTVEKDTDTVHFIRAYLDCVLEPTTMFMKVSLNCPDYSAKEFMTTVEFPDVYNPHSLLAITCVVQVEELMTSGGQDSKDPRWHTSPLVRYASTYWGHHAKICHDLRVLHPLIPSFLSRHSTHYYMPTGSNSSLGMVLESGTGLHLATFYGLTDVILSGILSYTPHVGTQTPFHIAVNRNQPSTLQALRSKYRGVNIRNDRGNAPLHKAVWHGNEPLVKQLLSTRAEDGTPLEVLDINIQNHHGETPLLMACCLPNQEIVHLIASYPDVDPNIRDVTGRTAFYMACRWDSDESAATTLISSFQNLEVDVRDPWRGNLTAFMQACRHGLTSTVQWFLSRKCPGDPDFVQQKDREGRTAFEQVIALDDTLLSNDRVWEDNAIVGSLLAHGSCVRMPAIPWSVLGQREDANARLSRVRDVRRARASAVSRKQFPGAVDHVAVQLNDVTRRYGQGQTALMLAAGAGSFHYIWAITYLLSLPDIDDYINARDEDGRSALMYSCFWGSWRAMDILLSHPSINIHIRDHRGLSLLEYVLDRFQRGCGFPSESYLPSLFNHATWTLPSIRGAVINAVNTPGIESGALSLLFEVQKVEAAFVWDFQIGSLDTEMFEGDPEQSAQGVWSLAVGLELVFISDPPTTGQQEPGTLYQWERFLQGSLYVRRPKEP</sequence>
<dbReference type="Proteomes" id="UP000521943">
    <property type="component" value="Unassembled WGS sequence"/>
</dbReference>
<dbReference type="InterPro" id="IPR056884">
    <property type="entry name" value="NPHP3-like_N"/>
</dbReference>
<evidence type="ECO:0000313" key="4">
    <source>
        <dbReference type="EMBL" id="KAF6761475.1"/>
    </source>
</evidence>
<gene>
    <name evidence="4" type="ORF">DFP72DRAFT_842393</name>
</gene>
<dbReference type="SUPFAM" id="SSF48403">
    <property type="entry name" value="Ankyrin repeat"/>
    <property type="match status" value="1"/>
</dbReference>
<dbReference type="InterPro" id="IPR002110">
    <property type="entry name" value="Ankyrin_rpt"/>
</dbReference>
<dbReference type="Pfam" id="PF12796">
    <property type="entry name" value="Ank_2"/>
    <property type="match status" value="3"/>
</dbReference>
<dbReference type="AlphaFoldDB" id="A0A8H6I9L8"/>
<comment type="caution">
    <text evidence="4">The sequence shown here is derived from an EMBL/GenBank/DDBJ whole genome shotgun (WGS) entry which is preliminary data.</text>
</comment>